<protein>
    <submittedName>
        <fullName evidence="9">Lycopene cyclase domain-containing protein</fullName>
    </submittedName>
</protein>
<dbReference type="InterPro" id="IPR017825">
    <property type="entry name" value="Lycopene_cyclase_dom"/>
</dbReference>
<evidence type="ECO:0000256" key="2">
    <source>
        <dbReference type="ARBA" id="ARBA00004829"/>
    </source>
</evidence>
<sequence>MTYLGLAALFLVPAAVLAVAAAVLRGLGARWWATTGVVVAVLVLLTVVFDSLMVAADLFRYGEGALSGLRLWLAPLEDLAWPVAAALALPALWELLGRRAREPVSAADGVEEER</sequence>
<dbReference type="GO" id="GO:0045436">
    <property type="term" value="F:lycopene beta cyclase activity"/>
    <property type="evidence" value="ECO:0007669"/>
    <property type="project" value="UniProtKB-ARBA"/>
</dbReference>
<dbReference type="GO" id="GO:0016020">
    <property type="term" value="C:membrane"/>
    <property type="evidence" value="ECO:0007669"/>
    <property type="project" value="UniProtKB-SubCell"/>
</dbReference>
<keyword evidence="4" id="KW-0125">Carotenoid biosynthesis</keyword>
<comment type="caution">
    <text evidence="9">The sequence shown here is derived from an EMBL/GenBank/DDBJ whole genome shotgun (WGS) entry which is preliminary data.</text>
</comment>
<dbReference type="EMBL" id="WHPC01000052">
    <property type="protein sequence ID" value="MPV37863.1"/>
    <property type="molecule type" value="Genomic_DNA"/>
</dbReference>
<name>A0A6N7ELC6_9MICO</name>
<dbReference type="NCBIfam" id="TIGR03462">
    <property type="entry name" value="CarR_dom_SF"/>
    <property type="match status" value="1"/>
</dbReference>
<evidence type="ECO:0000313" key="10">
    <source>
        <dbReference type="Proteomes" id="UP000437709"/>
    </source>
</evidence>
<organism evidence="9 10">
    <name type="scientific">Georgenia subflava</name>
    <dbReference type="NCBI Taxonomy" id="1622177"/>
    <lineage>
        <taxon>Bacteria</taxon>
        <taxon>Bacillati</taxon>
        <taxon>Actinomycetota</taxon>
        <taxon>Actinomycetes</taxon>
        <taxon>Micrococcales</taxon>
        <taxon>Bogoriellaceae</taxon>
        <taxon>Georgenia</taxon>
    </lineage>
</organism>
<feature type="transmembrane region" description="Helical" evidence="8">
    <location>
        <begin position="31"/>
        <end position="59"/>
    </location>
</feature>
<evidence type="ECO:0000313" key="9">
    <source>
        <dbReference type="EMBL" id="MPV37863.1"/>
    </source>
</evidence>
<evidence type="ECO:0000256" key="8">
    <source>
        <dbReference type="SAM" id="Phobius"/>
    </source>
</evidence>
<keyword evidence="10" id="KW-1185">Reference proteome</keyword>
<dbReference type="GO" id="GO:0016872">
    <property type="term" value="F:intramolecular lyase activity"/>
    <property type="evidence" value="ECO:0007669"/>
    <property type="project" value="InterPro"/>
</dbReference>
<reference evidence="9 10" key="1">
    <citation type="submission" date="2019-10" db="EMBL/GenBank/DDBJ databases">
        <title>Georgenia wutianyii sp. nov. and Georgenia yuyongxinii sp. nov. isolated from plateau pika (Ochotona curzoniae) in the Qinghai-Tibet plateau of China.</title>
        <authorList>
            <person name="Tian Z."/>
        </authorList>
    </citation>
    <scope>NUCLEOTIDE SEQUENCE [LARGE SCALE GENOMIC DNA]</scope>
    <source>
        <strain evidence="9 10">JCM 19765</strain>
    </source>
</reference>
<comment type="pathway">
    <text evidence="2">Carotenoid biosynthesis.</text>
</comment>
<evidence type="ECO:0000256" key="4">
    <source>
        <dbReference type="ARBA" id="ARBA00022746"/>
    </source>
</evidence>
<dbReference type="OrthoDB" id="4411839at2"/>
<keyword evidence="6 8" id="KW-0472">Membrane</keyword>
<evidence type="ECO:0000256" key="3">
    <source>
        <dbReference type="ARBA" id="ARBA00022692"/>
    </source>
</evidence>
<dbReference type="RefSeq" id="WP_152194203.1">
    <property type="nucleotide sequence ID" value="NZ_VUKD01000001.1"/>
</dbReference>
<dbReference type="Proteomes" id="UP000437709">
    <property type="component" value="Unassembled WGS sequence"/>
</dbReference>
<dbReference type="GO" id="GO:0016117">
    <property type="term" value="P:carotenoid biosynthetic process"/>
    <property type="evidence" value="ECO:0007669"/>
    <property type="project" value="UniProtKB-KW"/>
</dbReference>
<evidence type="ECO:0000256" key="5">
    <source>
        <dbReference type="ARBA" id="ARBA00022989"/>
    </source>
</evidence>
<keyword evidence="3 8" id="KW-0812">Transmembrane</keyword>
<keyword evidence="7" id="KW-0413">Isomerase</keyword>
<feature type="transmembrane region" description="Helical" evidence="8">
    <location>
        <begin position="71"/>
        <end position="93"/>
    </location>
</feature>
<evidence type="ECO:0000256" key="1">
    <source>
        <dbReference type="ARBA" id="ARBA00004141"/>
    </source>
</evidence>
<gene>
    <name evidence="9" type="ORF">GB881_12565</name>
</gene>
<accession>A0A6N7ELC6</accession>
<keyword evidence="5 8" id="KW-1133">Transmembrane helix</keyword>
<comment type="subcellular location">
    <subcellularLocation>
        <location evidence="1">Membrane</location>
        <topology evidence="1">Multi-pass membrane protein</topology>
    </subcellularLocation>
</comment>
<evidence type="ECO:0000256" key="6">
    <source>
        <dbReference type="ARBA" id="ARBA00023136"/>
    </source>
</evidence>
<dbReference type="AlphaFoldDB" id="A0A6N7ELC6"/>
<evidence type="ECO:0000256" key="7">
    <source>
        <dbReference type="ARBA" id="ARBA00023235"/>
    </source>
</evidence>
<proteinExistence type="predicted"/>